<evidence type="ECO:0000256" key="1">
    <source>
        <dbReference type="SAM" id="SignalP"/>
    </source>
</evidence>
<evidence type="ECO:0008006" key="4">
    <source>
        <dbReference type="Google" id="ProtNLM"/>
    </source>
</evidence>
<keyword evidence="1" id="KW-0732">Signal</keyword>
<evidence type="ECO:0000313" key="2">
    <source>
        <dbReference type="EMBL" id="EPF29614.1"/>
    </source>
</evidence>
<accession>A0AA87NVI5</accession>
<proteinExistence type="predicted"/>
<evidence type="ECO:0000313" key="3">
    <source>
        <dbReference type="Proteomes" id="UP000014634"/>
    </source>
</evidence>
<protein>
    <recommendedName>
        <fullName evidence="4">Fibronectin type-III domain-containing protein</fullName>
    </recommendedName>
</protein>
<dbReference type="EMBL" id="ATFE01000003">
    <property type="protein sequence ID" value="EPF29614.1"/>
    <property type="molecule type" value="Genomic_DNA"/>
</dbReference>
<feature type="chain" id="PRO_5041741172" description="Fibronectin type-III domain-containing protein" evidence="1">
    <location>
        <begin position="25"/>
        <end position="239"/>
    </location>
</feature>
<dbReference type="Proteomes" id="UP000014634">
    <property type="component" value="Unassembled WGS sequence"/>
</dbReference>
<organism evidence="2 3">
    <name type="scientific">Treponema medium ATCC 700293</name>
    <dbReference type="NCBI Taxonomy" id="1125700"/>
    <lineage>
        <taxon>Bacteria</taxon>
        <taxon>Pseudomonadati</taxon>
        <taxon>Spirochaetota</taxon>
        <taxon>Spirochaetia</taxon>
        <taxon>Spirochaetales</taxon>
        <taxon>Treponemataceae</taxon>
        <taxon>Treponema</taxon>
    </lineage>
</organism>
<comment type="caution">
    <text evidence="2">The sequence shown here is derived from an EMBL/GenBank/DDBJ whole genome shotgun (WGS) entry which is preliminary data.</text>
</comment>
<sequence length="239" mass="26644">MYIKSRVMLCLLLLCVLLPINSSCKNFYMAEAADRNSKLSVRAIIQSDKNEESIIKVFVENSDGNAVTAASVICIDKNNRAYFLEFDAAKYYYWIQAVLPDNGDIRIRVHTNAATDTLTLTVPHYKLSKAPPITVFQDEVGKSVLKGETISSQKTIQIAWEPLGEECVYTVEIKTALSSVYSCSSTAAQLTIPAHTLTAHKQYRIIITAQRIAGDPLLEKASYYSVSSRRTEGLQFETE</sequence>
<reference evidence="2 3" key="1">
    <citation type="submission" date="2013-04" db="EMBL/GenBank/DDBJ databases">
        <title>The Genome Sequence of Treponema medium ATCC 700293.</title>
        <authorList>
            <consortium name="The Broad Institute Genomics Platform"/>
            <person name="Earl A."/>
            <person name="Ward D."/>
            <person name="Feldgarden M."/>
            <person name="Gevers D."/>
            <person name="Leonetti C."/>
            <person name="Blanton J.M."/>
            <person name="Dewhirst F.E."/>
            <person name="Izard J."/>
            <person name="Walker B."/>
            <person name="Young S."/>
            <person name="Zeng Q."/>
            <person name="Gargeya S."/>
            <person name="Fitzgerald M."/>
            <person name="Haas B."/>
            <person name="Abouelleil A."/>
            <person name="Allen A.W."/>
            <person name="Alvarado L."/>
            <person name="Arachchi H.M."/>
            <person name="Berlin A.M."/>
            <person name="Chapman S.B."/>
            <person name="Gainer-Dewar J."/>
            <person name="Goldberg J."/>
            <person name="Griggs A."/>
            <person name="Gujja S."/>
            <person name="Hansen M."/>
            <person name="Howarth C."/>
            <person name="Imamovic A."/>
            <person name="Ireland A."/>
            <person name="Larimer J."/>
            <person name="McCowan C."/>
            <person name="Murphy C."/>
            <person name="Pearson M."/>
            <person name="Poon T.W."/>
            <person name="Priest M."/>
            <person name="Roberts A."/>
            <person name="Saif S."/>
            <person name="Shea T."/>
            <person name="Sisk P."/>
            <person name="Sykes S."/>
            <person name="Wortman J."/>
            <person name="Nusbaum C."/>
            <person name="Birren B."/>
        </authorList>
    </citation>
    <scope>NUCLEOTIDE SEQUENCE [LARGE SCALE GENOMIC DNA]</scope>
    <source>
        <strain evidence="2 3">ATCC 700293</strain>
    </source>
</reference>
<gene>
    <name evidence="2" type="ORF">HMPREF9195_00317</name>
</gene>
<name>A0AA87NVI5_TREMD</name>
<feature type="signal peptide" evidence="1">
    <location>
        <begin position="1"/>
        <end position="24"/>
    </location>
</feature>
<dbReference type="RefSeq" id="WP_016522313.1">
    <property type="nucleotide sequence ID" value="NZ_KE332517.1"/>
</dbReference>
<dbReference type="AlphaFoldDB" id="A0AA87NVI5"/>